<evidence type="ECO:0000313" key="2">
    <source>
        <dbReference type="EMBL" id="KFE64243.1"/>
    </source>
</evidence>
<feature type="region of interest" description="Disordered" evidence="1">
    <location>
        <begin position="572"/>
        <end position="610"/>
    </location>
</feature>
<dbReference type="InterPro" id="IPR015943">
    <property type="entry name" value="WD40/YVTN_repeat-like_dom_sf"/>
</dbReference>
<dbReference type="Pfam" id="PF02239">
    <property type="entry name" value="Cytochrom_D1"/>
    <property type="match status" value="1"/>
</dbReference>
<evidence type="ECO:0000256" key="1">
    <source>
        <dbReference type="SAM" id="MobiDB-lite"/>
    </source>
</evidence>
<dbReference type="Proteomes" id="UP000028725">
    <property type="component" value="Unassembled WGS sequence"/>
</dbReference>
<comment type="caution">
    <text evidence="2">The sequence shown here is derived from an EMBL/GenBank/DDBJ whole genome shotgun (WGS) entry which is preliminary data.</text>
</comment>
<dbReference type="SUPFAM" id="SSF51004">
    <property type="entry name" value="C-terminal (heme d1) domain of cytochrome cd1-nitrite reductase"/>
    <property type="match status" value="1"/>
</dbReference>
<organism evidence="2 3">
    <name type="scientific">Hyalangium minutum</name>
    <dbReference type="NCBI Taxonomy" id="394096"/>
    <lineage>
        <taxon>Bacteria</taxon>
        <taxon>Pseudomonadati</taxon>
        <taxon>Myxococcota</taxon>
        <taxon>Myxococcia</taxon>
        <taxon>Myxococcales</taxon>
        <taxon>Cystobacterineae</taxon>
        <taxon>Archangiaceae</taxon>
        <taxon>Hyalangium</taxon>
    </lineage>
</organism>
<name>A0A085W980_9BACT</name>
<keyword evidence="3" id="KW-1185">Reference proteome</keyword>
<reference evidence="2 3" key="1">
    <citation type="submission" date="2014-04" db="EMBL/GenBank/DDBJ databases">
        <title>Genome assembly of Hyalangium minutum DSM 14724.</title>
        <authorList>
            <person name="Sharma G."/>
            <person name="Subramanian S."/>
        </authorList>
    </citation>
    <scope>NUCLEOTIDE SEQUENCE [LARGE SCALE GENOMIC DNA]</scope>
    <source>
        <strain evidence="2 3">DSM 14724</strain>
    </source>
</reference>
<sequence length="610" mass="65262">MLEREDVRIAFSLRPLASGGEVKAGADAWASFTLTDPRTGEPLAGQRPLAWMTPRAGEQAPDEKGCKTLVSEFLGGLLSRKADVDMNGYMAVTLNEDNTLSVINPQLAFSRTKLFSLISLTGAPADWVLHPSKESLFLSLPGANRVAVVDTVRFRLRGTVPVGKGPTRLALSPDGGLLAVGNDGEGSVSLLDAKSQEVLRTLPVGPGPQELVFAEEGRMLWVSGRGGEVLSGVDVDRLEVVERLEVGQGVTSLAVSDSARAVYAAIPSRGEVVVVDSAGRKVAQRISLGEGVERVALDPSGRWLFALHRDTGKVSVVDTATGQPRHVFEGLVSPDFVTFTPQFAYVRDAGDKRLLLIQRESLAKPGEPVTLRIPFAQTLPGKGDEAEGAAPVVPTPDGQGVLIASPEDRALFFFQEGMMAPSGSHLNYGRRPRAVMVVDRSLSEVKPGVYASAVKPSQEGVYEVPLLLDSPRRAVCFEYRVAPGATAQARVPKVEFTALFDADKRLHAAQTTRLHFRLVNASTKRPLRPQEVSVLLFKPPGAWQRVVEPQAVEDGGLEVSFTPPSPGQYQMLVGTRTPASPLGKLPPLTLRVGPAEGPPPASLHVQETPP</sequence>
<gene>
    <name evidence="2" type="ORF">DB31_2037</name>
</gene>
<dbReference type="EMBL" id="JMCB01000014">
    <property type="protein sequence ID" value="KFE64243.1"/>
    <property type="molecule type" value="Genomic_DNA"/>
</dbReference>
<accession>A0A085W980</accession>
<protein>
    <recommendedName>
        <fullName evidence="4">Collagen triple helix repeat domain protein</fullName>
    </recommendedName>
</protein>
<proteinExistence type="predicted"/>
<evidence type="ECO:0000313" key="3">
    <source>
        <dbReference type="Proteomes" id="UP000028725"/>
    </source>
</evidence>
<dbReference type="AlphaFoldDB" id="A0A085W980"/>
<dbReference type="InterPro" id="IPR011048">
    <property type="entry name" value="Haem_d1_sf"/>
</dbReference>
<dbReference type="PANTHER" id="PTHR47197">
    <property type="entry name" value="PROTEIN NIRF"/>
    <property type="match status" value="1"/>
</dbReference>
<dbReference type="Gene3D" id="2.130.10.10">
    <property type="entry name" value="YVTN repeat-like/Quinoprotein amine dehydrogenase"/>
    <property type="match status" value="2"/>
</dbReference>
<dbReference type="PANTHER" id="PTHR47197:SF3">
    <property type="entry name" value="DIHYDRO-HEME D1 DEHYDROGENASE"/>
    <property type="match status" value="1"/>
</dbReference>
<dbReference type="STRING" id="394096.DB31_2037"/>
<evidence type="ECO:0008006" key="4">
    <source>
        <dbReference type="Google" id="ProtNLM"/>
    </source>
</evidence>
<dbReference type="InterPro" id="IPR051200">
    <property type="entry name" value="Host-pathogen_enzymatic-act"/>
</dbReference>